<name>A0AAV2D2K5_9ROSI</name>
<gene>
    <name evidence="1" type="ORF">LTRI10_LOCUS9671</name>
</gene>
<reference evidence="1 2" key="1">
    <citation type="submission" date="2024-04" db="EMBL/GenBank/DDBJ databases">
        <authorList>
            <person name="Fracassetti M."/>
        </authorList>
    </citation>
    <scope>NUCLEOTIDE SEQUENCE [LARGE SCALE GENOMIC DNA]</scope>
</reference>
<proteinExistence type="predicted"/>
<evidence type="ECO:0000313" key="1">
    <source>
        <dbReference type="EMBL" id="CAL1362887.1"/>
    </source>
</evidence>
<accession>A0AAV2D2K5</accession>
<dbReference type="EMBL" id="OZ034814">
    <property type="protein sequence ID" value="CAL1362887.1"/>
    <property type="molecule type" value="Genomic_DNA"/>
</dbReference>
<sequence length="82" mass="8987">MLDLILLSNNVKLGGFWTFGLLNIPTSIDSLFVEILMSSVQDFMGKLGSLLEWRAAMAGWKGCRMAVRGSLSPDPGNLSLFH</sequence>
<protein>
    <submittedName>
        <fullName evidence="1">Uncharacterized protein</fullName>
    </submittedName>
</protein>
<keyword evidence="2" id="KW-1185">Reference proteome</keyword>
<organism evidence="1 2">
    <name type="scientific">Linum trigynum</name>
    <dbReference type="NCBI Taxonomy" id="586398"/>
    <lineage>
        <taxon>Eukaryota</taxon>
        <taxon>Viridiplantae</taxon>
        <taxon>Streptophyta</taxon>
        <taxon>Embryophyta</taxon>
        <taxon>Tracheophyta</taxon>
        <taxon>Spermatophyta</taxon>
        <taxon>Magnoliopsida</taxon>
        <taxon>eudicotyledons</taxon>
        <taxon>Gunneridae</taxon>
        <taxon>Pentapetalae</taxon>
        <taxon>rosids</taxon>
        <taxon>fabids</taxon>
        <taxon>Malpighiales</taxon>
        <taxon>Linaceae</taxon>
        <taxon>Linum</taxon>
    </lineage>
</organism>
<dbReference type="Proteomes" id="UP001497516">
    <property type="component" value="Chromosome 10"/>
</dbReference>
<evidence type="ECO:0000313" key="2">
    <source>
        <dbReference type="Proteomes" id="UP001497516"/>
    </source>
</evidence>
<dbReference type="AlphaFoldDB" id="A0AAV2D2K5"/>